<organism evidence="5 6">
    <name type="scientific">Panagrolaimus davidi</name>
    <dbReference type="NCBI Taxonomy" id="227884"/>
    <lineage>
        <taxon>Eukaryota</taxon>
        <taxon>Metazoa</taxon>
        <taxon>Ecdysozoa</taxon>
        <taxon>Nematoda</taxon>
        <taxon>Chromadorea</taxon>
        <taxon>Rhabditida</taxon>
        <taxon>Tylenchina</taxon>
        <taxon>Panagrolaimomorpha</taxon>
        <taxon>Panagrolaimoidea</taxon>
        <taxon>Panagrolaimidae</taxon>
        <taxon>Panagrolaimus</taxon>
    </lineage>
</organism>
<dbReference type="GO" id="GO:0006950">
    <property type="term" value="P:response to stress"/>
    <property type="evidence" value="ECO:0007669"/>
    <property type="project" value="UniProtKB-ARBA"/>
</dbReference>
<comment type="similarity">
    <text evidence="1 4">Belongs to the heat shock protein 70 family.</text>
</comment>
<keyword evidence="2 4" id="KW-0547">Nucleotide-binding</keyword>
<dbReference type="GO" id="GO:0005524">
    <property type="term" value="F:ATP binding"/>
    <property type="evidence" value="ECO:0007669"/>
    <property type="project" value="UniProtKB-KW"/>
</dbReference>
<dbReference type="WBParaSite" id="PDA_v2.g1398.t1">
    <property type="protein sequence ID" value="PDA_v2.g1398.t1"/>
    <property type="gene ID" value="PDA_v2.g1398"/>
</dbReference>
<protein>
    <submittedName>
        <fullName evidence="6">Heat shock protein 70</fullName>
    </submittedName>
</protein>
<evidence type="ECO:0000256" key="4">
    <source>
        <dbReference type="RuleBase" id="RU003322"/>
    </source>
</evidence>
<evidence type="ECO:0000256" key="2">
    <source>
        <dbReference type="ARBA" id="ARBA00022741"/>
    </source>
</evidence>
<keyword evidence="3 4" id="KW-0067">ATP-binding</keyword>
<reference evidence="6" key="1">
    <citation type="submission" date="2022-11" db="UniProtKB">
        <authorList>
            <consortium name="WormBaseParasite"/>
        </authorList>
    </citation>
    <scope>IDENTIFICATION</scope>
</reference>
<keyword evidence="5" id="KW-1185">Reference proteome</keyword>
<dbReference type="AlphaFoldDB" id="A0A914P7L6"/>
<proteinExistence type="inferred from homology"/>
<dbReference type="GO" id="GO:0140662">
    <property type="term" value="F:ATP-dependent protein folding chaperone"/>
    <property type="evidence" value="ECO:0007669"/>
    <property type="project" value="InterPro"/>
</dbReference>
<accession>A0A914P7L6</accession>
<dbReference type="Gene3D" id="3.90.640.10">
    <property type="entry name" value="Actin, Chain A, domain 4"/>
    <property type="match status" value="1"/>
</dbReference>
<name>A0A914P7L6_9BILA</name>
<dbReference type="Gene3D" id="3.30.420.40">
    <property type="match status" value="2"/>
</dbReference>
<evidence type="ECO:0000313" key="5">
    <source>
        <dbReference type="Proteomes" id="UP000887578"/>
    </source>
</evidence>
<dbReference type="Pfam" id="PF00012">
    <property type="entry name" value="HSP70"/>
    <property type="match status" value="1"/>
</dbReference>
<evidence type="ECO:0000256" key="1">
    <source>
        <dbReference type="ARBA" id="ARBA00007381"/>
    </source>
</evidence>
<dbReference type="InterPro" id="IPR043129">
    <property type="entry name" value="ATPase_NBD"/>
</dbReference>
<dbReference type="Proteomes" id="UP000887578">
    <property type="component" value="Unplaced"/>
</dbReference>
<evidence type="ECO:0000256" key="3">
    <source>
        <dbReference type="ARBA" id="ARBA00022840"/>
    </source>
</evidence>
<sequence>MYVNHVGINPSLGFVSYYIQNERILLDVKTYKKTTVRHNEIEKVKSMFEEITLKIKGTFGCLCIGLNHLYGNEIRKKFIQEGINCGFKNVELINYGTAFYLYVIPLTEYIPLNGHVIWIAGCGYNVWKIEGQTANWSFQTGSKELLTKARITAGDAEVSHLDVKNFLEEELVLYLGEREIASFKKGHPLPINYSQILIKESDSDSLEIVYCLNLIESLEILNYTEVKLTFEMDINEIYSIKLDENKPNENVFDLGTTQFIGNNSLDKTNTQSNLQAFQSCKVSTEKIYTIPTTPNGIKINAVGIDLGTSRCCAAVHRKNGIHTLPLDNTGERLLPSYVGYDEKNVKCGKIVFQRLRNHSKSTVFDSKRILGRRFNEIEIDSNWPFRIGSENGEVVIEIKKYNVGIKNISAEEVASDLLKHIKLKAEEIQGAKLNNVVITFPAAFTDSQKEATLNAARLAGWEGIHLLPEPVAAAFAYFAEADAEIPENANILIFDLGGGTLDVCIFKICKNEIEIISSTGDTKLGGRDFDSVLFNHSRNKLNEILELNENQNFKLILECQKLKEELSTMTSCDLLISEYDTSRDGTISITRSTFESITKPLLNRIRNTITAALHDSKTEEINKILLVGGGSRMPMAQALLKEIFPNAQQCIHQHPDEVVAIGAAHFACNIFS</sequence>
<dbReference type="InterPro" id="IPR018181">
    <property type="entry name" value="Heat_shock_70_CS"/>
</dbReference>
<dbReference type="PROSITE" id="PS00297">
    <property type="entry name" value="HSP70_1"/>
    <property type="match status" value="1"/>
</dbReference>
<dbReference type="PRINTS" id="PR00301">
    <property type="entry name" value="HEATSHOCK70"/>
</dbReference>
<dbReference type="InterPro" id="IPR013126">
    <property type="entry name" value="Hsp_70_fam"/>
</dbReference>
<dbReference type="PANTHER" id="PTHR19375">
    <property type="entry name" value="HEAT SHOCK PROTEIN 70KDA"/>
    <property type="match status" value="1"/>
</dbReference>
<dbReference type="SUPFAM" id="SSF53067">
    <property type="entry name" value="Actin-like ATPase domain"/>
    <property type="match status" value="2"/>
</dbReference>
<evidence type="ECO:0000313" key="6">
    <source>
        <dbReference type="WBParaSite" id="PDA_v2.g1398.t1"/>
    </source>
</evidence>